<dbReference type="RefSeq" id="WP_092360765.1">
    <property type="nucleotide sequence ID" value="NZ_FOIM01000002.1"/>
</dbReference>
<dbReference type="GO" id="GO:0004222">
    <property type="term" value="F:metalloendopeptidase activity"/>
    <property type="evidence" value="ECO:0007669"/>
    <property type="project" value="TreeGrafter"/>
</dbReference>
<accession>A0A1I0BV20</accession>
<feature type="compositionally biased region" description="Gly residues" evidence="1">
    <location>
        <begin position="138"/>
        <end position="147"/>
    </location>
</feature>
<evidence type="ECO:0000313" key="3">
    <source>
        <dbReference type="EMBL" id="SET10896.1"/>
    </source>
</evidence>
<dbReference type="Gene3D" id="2.70.70.10">
    <property type="entry name" value="Glucose Permease (Domain IIA)"/>
    <property type="match status" value="1"/>
</dbReference>
<reference evidence="4" key="1">
    <citation type="submission" date="2016-10" db="EMBL/GenBank/DDBJ databases">
        <authorList>
            <person name="Varghese N."/>
            <person name="Submissions S."/>
        </authorList>
    </citation>
    <scope>NUCLEOTIDE SEQUENCE [LARGE SCALE GENOMIC DNA]</scope>
    <source>
        <strain evidence="4">NLAE-zl-G277</strain>
    </source>
</reference>
<dbReference type="EMBL" id="FOIM01000002">
    <property type="protein sequence ID" value="SET10896.1"/>
    <property type="molecule type" value="Genomic_DNA"/>
</dbReference>
<dbReference type="CDD" id="cd12797">
    <property type="entry name" value="M23_peptidase"/>
    <property type="match status" value="1"/>
</dbReference>
<dbReference type="STRING" id="460384.SAMN05216313_102146"/>
<evidence type="ECO:0000256" key="1">
    <source>
        <dbReference type="SAM" id="MobiDB-lite"/>
    </source>
</evidence>
<dbReference type="AlphaFoldDB" id="A0A1I0BV20"/>
<dbReference type="Proteomes" id="UP000198508">
    <property type="component" value="Unassembled WGS sequence"/>
</dbReference>
<gene>
    <name evidence="3" type="ORF">SAMN05216313_102146</name>
</gene>
<dbReference type="InterPro" id="IPR016047">
    <property type="entry name" value="M23ase_b-sheet_dom"/>
</dbReference>
<feature type="region of interest" description="Disordered" evidence="1">
    <location>
        <begin position="132"/>
        <end position="164"/>
    </location>
</feature>
<protein>
    <submittedName>
        <fullName evidence="3">Peptidase family M23</fullName>
    </submittedName>
</protein>
<dbReference type="Pfam" id="PF01551">
    <property type="entry name" value="Peptidase_M23"/>
    <property type="match status" value="1"/>
</dbReference>
<dbReference type="InterPro" id="IPR050570">
    <property type="entry name" value="Cell_wall_metabolism_enzyme"/>
</dbReference>
<proteinExistence type="predicted"/>
<feature type="compositionally biased region" description="Basic and acidic residues" evidence="1">
    <location>
        <begin position="152"/>
        <end position="164"/>
    </location>
</feature>
<evidence type="ECO:0000259" key="2">
    <source>
        <dbReference type="Pfam" id="PF01551"/>
    </source>
</evidence>
<dbReference type="PANTHER" id="PTHR21666:SF268">
    <property type="entry name" value="PEPTIDASE M23 DOMAIN-CONTAINING PROTEIN"/>
    <property type="match status" value="1"/>
</dbReference>
<evidence type="ECO:0000313" key="4">
    <source>
        <dbReference type="Proteomes" id="UP000198508"/>
    </source>
</evidence>
<sequence>MILFLILLLAVFQCTITQYLVENPDYYQLGAYTCETEDFRSMRLGQLIAGEKELDFDMLTALMIQNDYDLRELKSTDYSSRLLQARRPADYRKLKQAYETVLGDLQYFPVPRSGDPSVPDVQFEDGWMDKRTYKSGTGQSGSGGADGTGAADGRENKGRGHEGCDIMGVKEPRGFYPVVSMSDGVVEKVGWLELGGWRLGIRSPRGAYLYYAHLYGYSRDWKEGDVVKAGELLGYMGDTGYSKVEGTTGNFDVHLHVGIYFKTDHFDELSVDPYWILKYLEKYRFTYRY</sequence>
<feature type="domain" description="M23ase beta-sheet core" evidence="2">
    <location>
        <begin position="160"/>
        <end position="267"/>
    </location>
</feature>
<organism evidence="3 4">
    <name type="scientific">Enterocloster lavalensis</name>
    <dbReference type="NCBI Taxonomy" id="460384"/>
    <lineage>
        <taxon>Bacteria</taxon>
        <taxon>Bacillati</taxon>
        <taxon>Bacillota</taxon>
        <taxon>Clostridia</taxon>
        <taxon>Lachnospirales</taxon>
        <taxon>Lachnospiraceae</taxon>
        <taxon>Enterocloster</taxon>
    </lineage>
</organism>
<dbReference type="PANTHER" id="PTHR21666">
    <property type="entry name" value="PEPTIDASE-RELATED"/>
    <property type="match status" value="1"/>
</dbReference>
<dbReference type="SUPFAM" id="SSF51261">
    <property type="entry name" value="Duplicated hybrid motif"/>
    <property type="match status" value="1"/>
</dbReference>
<keyword evidence="4" id="KW-1185">Reference proteome</keyword>
<name>A0A1I0BV20_9FIRM</name>
<dbReference type="InterPro" id="IPR011055">
    <property type="entry name" value="Dup_hybrid_motif"/>
</dbReference>